<dbReference type="EMBL" id="FRAW01000017">
    <property type="protein sequence ID" value="SHK77257.1"/>
    <property type="molecule type" value="Genomic_DNA"/>
</dbReference>
<evidence type="ECO:0000313" key="1">
    <source>
        <dbReference type="EMBL" id="SHK77257.1"/>
    </source>
</evidence>
<dbReference type="AlphaFoldDB" id="A0A1M6V6Y5"/>
<proteinExistence type="predicted"/>
<gene>
    <name evidence="1" type="ORF">SAMN05720469_11719</name>
</gene>
<evidence type="ECO:0000313" key="2">
    <source>
        <dbReference type="Proteomes" id="UP000184275"/>
    </source>
</evidence>
<reference evidence="2" key="1">
    <citation type="submission" date="2016-11" db="EMBL/GenBank/DDBJ databases">
        <authorList>
            <person name="Varghese N."/>
            <person name="Submissions S."/>
        </authorList>
    </citation>
    <scope>NUCLEOTIDE SEQUENCE [LARGE SCALE GENOMIC DNA]</scope>
    <source>
        <strain evidence="2">UWOS</strain>
    </source>
</reference>
<dbReference type="Proteomes" id="UP000184275">
    <property type="component" value="Unassembled WGS sequence"/>
</dbReference>
<accession>A0A1M6V6Y5</accession>
<keyword evidence="2" id="KW-1185">Reference proteome</keyword>
<organism evidence="1 2">
    <name type="scientific">Fibrobacter intestinalis</name>
    <dbReference type="NCBI Taxonomy" id="28122"/>
    <lineage>
        <taxon>Bacteria</taxon>
        <taxon>Pseudomonadati</taxon>
        <taxon>Fibrobacterota</taxon>
        <taxon>Fibrobacteria</taxon>
        <taxon>Fibrobacterales</taxon>
        <taxon>Fibrobacteraceae</taxon>
        <taxon>Fibrobacter</taxon>
    </lineage>
</organism>
<protein>
    <submittedName>
        <fullName evidence="1">Uncharacterized protein</fullName>
    </submittedName>
</protein>
<sequence>MHLIGATLFISQSPVETSFLKKQLLHHYKHQNSKKSRKRLLSLHQIGKDFSHIHPFLHSIFFSRQYRTILIFPERLLYVPSYTSIQHRQAMRKSRNHRALFYYFSNLFWILTQQHHRQFFGKEIPTHIRTANFRWRKENYNIARISSKQNNQLF</sequence>
<name>A0A1M6V6Y5_9BACT</name>